<reference evidence="7" key="1">
    <citation type="submission" date="2020-11" db="EMBL/GenBank/DDBJ databases">
        <authorList>
            <person name="Whitehead M."/>
        </authorList>
    </citation>
    <scope>NUCLEOTIDE SEQUENCE</scope>
    <source>
        <strain evidence="7">EGII</strain>
    </source>
</reference>
<feature type="transmembrane region" description="Helical" evidence="5">
    <location>
        <begin position="404"/>
        <end position="422"/>
    </location>
</feature>
<evidence type="ECO:0000256" key="4">
    <source>
        <dbReference type="ARBA" id="ARBA00048448"/>
    </source>
</evidence>
<dbReference type="AlphaFoldDB" id="A0A811U4W0"/>
<sequence length="426" mass="48004">MEKDCELRLGPPERSPKLDVIVVGAGLSGLVSAYRLLEKEPSLRIRVLEASNSVGGSLQQNTQGEIGAKWFEKSQTHIYQLLQHLGVPMQQRSLVGSTLRRCWELDQSVSSNLAKYELQRYINELELKTAFFKPGRFSYLDCPNTLLEFDSARLLNALTQGLQRADILLSRQAKAIYHYKDYIEVHDSVQNIHTTDALILAIPLNALQQINISPTVPLEWRKMLNNARPGVRKMMTSFIASYRDGHWRNGGYSGSFLKYDPLIVGCEYRPTVYTGLMLHNDGMESLVRSMTLNALAQHFGEEMKVPHTYSQYTFELSSLQHLPLTTPWNRIIWSSSAAASTCYRGFLGGAVQSGLRASLNALLVVRPQVVTWTDVADIHCQNCPNIRDIGALKLWLSALNLYNVGYYALYASSVFLALQFAYKKFG</sequence>
<comment type="catalytic activity">
    <reaction evidence="4">
        <text>a secondary aliphatic amine + O2 + H2O = a primary amine + an aldehyde + H2O2</text>
        <dbReference type="Rhea" id="RHEA:26414"/>
        <dbReference type="ChEBI" id="CHEBI:15377"/>
        <dbReference type="ChEBI" id="CHEBI:15379"/>
        <dbReference type="ChEBI" id="CHEBI:16240"/>
        <dbReference type="ChEBI" id="CHEBI:17478"/>
        <dbReference type="ChEBI" id="CHEBI:58855"/>
        <dbReference type="ChEBI" id="CHEBI:65296"/>
        <dbReference type="EC" id="1.4.3.4"/>
    </reaction>
</comment>
<dbReference type="Pfam" id="PF13450">
    <property type="entry name" value="NAD_binding_8"/>
    <property type="match status" value="1"/>
</dbReference>
<evidence type="ECO:0000256" key="2">
    <source>
        <dbReference type="ARBA" id="ARBA00005995"/>
    </source>
</evidence>
<dbReference type="PANTHER" id="PTHR43563">
    <property type="entry name" value="AMINE OXIDASE"/>
    <property type="match status" value="1"/>
</dbReference>
<dbReference type="Gene3D" id="3.90.660.10">
    <property type="match status" value="1"/>
</dbReference>
<accession>A0A811U4W0</accession>
<dbReference type="OrthoDB" id="7777654at2759"/>
<proteinExistence type="inferred from homology"/>
<comment type="caution">
    <text evidence="7">The sequence shown here is derived from an EMBL/GenBank/DDBJ whole genome shotgun (WGS) entry which is preliminary data.</text>
</comment>
<protein>
    <recommendedName>
        <fullName evidence="3">monoamine oxidase</fullName>
        <ecNumber evidence="3">1.4.3.4</ecNumber>
    </recommendedName>
</protein>
<dbReference type="GO" id="GO:0097621">
    <property type="term" value="F:monoamine oxidase activity"/>
    <property type="evidence" value="ECO:0007669"/>
    <property type="project" value="UniProtKB-EC"/>
</dbReference>
<keyword evidence="5" id="KW-1133">Transmembrane helix</keyword>
<evidence type="ECO:0000256" key="3">
    <source>
        <dbReference type="ARBA" id="ARBA00012804"/>
    </source>
</evidence>
<dbReference type="SUPFAM" id="SSF51905">
    <property type="entry name" value="FAD/NAD(P)-binding domain"/>
    <property type="match status" value="1"/>
</dbReference>
<keyword evidence="8" id="KW-1185">Reference proteome</keyword>
<comment type="subcellular location">
    <subcellularLocation>
        <location evidence="1">Mitochondrion outer membrane</location>
        <topology evidence="1">Single-pass type IV membrane protein</topology>
        <orientation evidence="1">Cytoplasmic side</orientation>
    </subcellularLocation>
</comment>
<name>A0A811U4W0_CERCA</name>
<dbReference type="GO" id="GO:0005741">
    <property type="term" value="C:mitochondrial outer membrane"/>
    <property type="evidence" value="ECO:0007669"/>
    <property type="project" value="UniProtKB-SubCell"/>
</dbReference>
<dbReference type="Pfam" id="PF01593">
    <property type="entry name" value="Amino_oxidase"/>
    <property type="match status" value="1"/>
</dbReference>
<keyword evidence="5" id="KW-0472">Membrane</keyword>
<dbReference type="Gene3D" id="3.50.50.60">
    <property type="entry name" value="FAD/NAD(P)-binding domain"/>
    <property type="match status" value="2"/>
</dbReference>
<dbReference type="Proteomes" id="UP000606786">
    <property type="component" value="Unassembled WGS sequence"/>
</dbReference>
<feature type="domain" description="Amine oxidase" evidence="6">
    <location>
        <begin position="151"/>
        <end position="358"/>
    </location>
</feature>
<gene>
    <name evidence="7" type="ORF">CCAP1982_LOCUS1163</name>
</gene>
<dbReference type="PANTHER" id="PTHR43563:SF1">
    <property type="entry name" value="AMINE OXIDASE [FLAVIN-CONTAINING] B"/>
    <property type="match status" value="1"/>
</dbReference>
<evidence type="ECO:0000313" key="7">
    <source>
        <dbReference type="EMBL" id="CAD6992295.1"/>
    </source>
</evidence>
<dbReference type="InterPro" id="IPR036188">
    <property type="entry name" value="FAD/NAD-bd_sf"/>
</dbReference>
<dbReference type="InterPro" id="IPR050703">
    <property type="entry name" value="Flavin_MAO"/>
</dbReference>
<evidence type="ECO:0000259" key="6">
    <source>
        <dbReference type="Pfam" id="PF01593"/>
    </source>
</evidence>
<comment type="similarity">
    <text evidence="2">Belongs to the flavin monoamine oxidase family.</text>
</comment>
<evidence type="ECO:0000313" key="8">
    <source>
        <dbReference type="Proteomes" id="UP000606786"/>
    </source>
</evidence>
<evidence type="ECO:0000256" key="1">
    <source>
        <dbReference type="ARBA" id="ARBA00004362"/>
    </source>
</evidence>
<evidence type="ECO:0000256" key="5">
    <source>
        <dbReference type="SAM" id="Phobius"/>
    </source>
</evidence>
<keyword evidence="5" id="KW-0812">Transmembrane</keyword>
<organism evidence="7 8">
    <name type="scientific">Ceratitis capitata</name>
    <name type="common">Mediterranean fruit fly</name>
    <name type="synonym">Tephritis capitata</name>
    <dbReference type="NCBI Taxonomy" id="7213"/>
    <lineage>
        <taxon>Eukaryota</taxon>
        <taxon>Metazoa</taxon>
        <taxon>Ecdysozoa</taxon>
        <taxon>Arthropoda</taxon>
        <taxon>Hexapoda</taxon>
        <taxon>Insecta</taxon>
        <taxon>Pterygota</taxon>
        <taxon>Neoptera</taxon>
        <taxon>Endopterygota</taxon>
        <taxon>Diptera</taxon>
        <taxon>Brachycera</taxon>
        <taxon>Muscomorpha</taxon>
        <taxon>Tephritoidea</taxon>
        <taxon>Tephritidae</taxon>
        <taxon>Ceratitis</taxon>
        <taxon>Ceratitis</taxon>
    </lineage>
</organism>
<dbReference type="EMBL" id="CAJHJT010000001">
    <property type="protein sequence ID" value="CAD6992295.1"/>
    <property type="molecule type" value="Genomic_DNA"/>
</dbReference>
<dbReference type="EC" id="1.4.3.4" evidence="3"/>
<dbReference type="InterPro" id="IPR002937">
    <property type="entry name" value="Amino_oxidase"/>
</dbReference>